<proteinExistence type="predicted"/>
<dbReference type="InterPro" id="IPR037197">
    <property type="entry name" value="WWE_dom_sf"/>
</dbReference>
<dbReference type="SUPFAM" id="SSF117839">
    <property type="entry name" value="WWE domain"/>
    <property type="match status" value="1"/>
</dbReference>
<dbReference type="InterPro" id="IPR004170">
    <property type="entry name" value="WWE_dom"/>
</dbReference>
<dbReference type="Gene3D" id="3.30.720.50">
    <property type="match status" value="1"/>
</dbReference>
<sequence length="84" mass="9720">INNMAGESGQWFWNAAQNPFSPNTPAQWTAYSAQDNAKIEQSLKNKDTKAELANHHIFFKERMQVHKSDFQKQRPVKRDPPPPK</sequence>
<evidence type="ECO:0000259" key="2">
    <source>
        <dbReference type="PROSITE" id="PS50918"/>
    </source>
</evidence>
<comment type="caution">
    <text evidence="3">The sequence shown here is derived from an EMBL/GenBank/DDBJ whole genome shotgun (WGS) entry which is preliminary data.</text>
</comment>
<gene>
    <name evidence="3" type="ORF">OKA104_LOCUS34643</name>
</gene>
<reference evidence="3" key="1">
    <citation type="submission" date="2021-02" db="EMBL/GenBank/DDBJ databases">
        <authorList>
            <person name="Nowell W R."/>
        </authorList>
    </citation>
    <scope>NUCLEOTIDE SEQUENCE</scope>
</reference>
<feature type="non-terminal residue" evidence="3">
    <location>
        <position position="1"/>
    </location>
</feature>
<protein>
    <recommendedName>
        <fullName evidence="2">WWE domain-containing protein</fullName>
    </recommendedName>
</protein>
<dbReference type="Proteomes" id="UP000663881">
    <property type="component" value="Unassembled WGS sequence"/>
</dbReference>
<feature type="domain" description="WWE" evidence="2">
    <location>
        <begin position="1"/>
        <end position="78"/>
    </location>
</feature>
<dbReference type="AlphaFoldDB" id="A0A819U2A6"/>
<organism evidence="3 4">
    <name type="scientific">Adineta steineri</name>
    <dbReference type="NCBI Taxonomy" id="433720"/>
    <lineage>
        <taxon>Eukaryota</taxon>
        <taxon>Metazoa</taxon>
        <taxon>Spiralia</taxon>
        <taxon>Gnathifera</taxon>
        <taxon>Rotifera</taxon>
        <taxon>Eurotatoria</taxon>
        <taxon>Bdelloidea</taxon>
        <taxon>Adinetida</taxon>
        <taxon>Adinetidae</taxon>
        <taxon>Adineta</taxon>
    </lineage>
</organism>
<dbReference type="Pfam" id="PF02825">
    <property type="entry name" value="WWE"/>
    <property type="match status" value="1"/>
</dbReference>
<name>A0A819U2A6_9BILA</name>
<evidence type="ECO:0000313" key="4">
    <source>
        <dbReference type="Proteomes" id="UP000663881"/>
    </source>
</evidence>
<dbReference type="EMBL" id="CAJOAY010004760">
    <property type="protein sequence ID" value="CAF4082440.1"/>
    <property type="molecule type" value="Genomic_DNA"/>
</dbReference>
<dbReference type="PROSITE" id="PS50918">
    <property type="entry name" value="WWE"/>
    <property type="match status" value="1"/>
</dbReference>
<evidence type="ECO:0000313" key="3">
    <source>
        <dbReference type="EMBL" id="CAF4082440.1"/>
    </source>
</evidence>
<feature type="region of interest" description="Disordered" evidence="1">
    <location>
        <begin position="62"/>
        <end position="84"/>
    </location>
</feature>
<evidence type="ECO:0000256" key="1">
    <source>
        <dbReference type="SAM" id="MobiDB-lite"/>
    </source>
</evidence>
<accession>A0A819U2A6</accession>